<comment type="caution">
    <text evidence="4">The sequence shown here is derived from an EMBL/GenBank/DDBJ whole genome shotgun (WGS) entry which is preliminary data.</text>
</comment>
<proteinExistence type="predicted"/>
<keyword evidence="1 4" id="KW-0808">Transferase</keyword>
<evidence type="ECO:0000313" key="5">
    <source>
        <dbReference type="Proteomes" id="UP000319296"/>
    </source>
</evidence>
<evidence type="ECO:0000313" key="4">
    <source>
        <dbReference type="EMBL" id="RZD17763.1"/>
    </source>
</evidence>
<dbReference type="PANTHER" id="PTHR46401">
    <property type="entry name" value="GLYCOSYLTRANSFERASE WBBK-RELATED"/>
    <property type="match status" value="1"/>
</dbReference>
<dbReference type="EMBL" id="SGBB01000023">
    <property type="protein sequence ID" value="RZD17763.1"/>
    <property type="molecule type" value="Genomic_DNA"/>
</dbReference>
<evidence type="ECO:0000256" key="1">
    <source>
        <dbReference type="ARBA" id="ARBA00022679"/>
    </source>
</evidence>
<dbReference type="GO" id="GO:0009103">
    <property type="term" value="P:lipopolysaccharide biosynthetic process"/>
    <property type="evidence" value="ECO:0007669"/>
    <property type="project" value="TreeGrafter"/>
</dbReference>
<dbReference type="InterPro" id="IPR001296">
    <property type="entry name" value="Glyco_trans_1"/>
</dbReference>
<dbReference type="GO" id="GO:0016757">
    <property type="term" value="F:glycosyltransferase activity"/>
    <property type="evidence" value="ECO:0007669"/>
    <property type="project" value="InterPro"/>
</dbReference>
<sequence>MLYKFNIYIDGLFFKGSGIGRYYESLVKEMSLKGIKIYTCVPIWLKDDFEECFKNYRNIEAIYVNYSKYSLKGFAMQSAILIKLEKKVDLFFYPHINLPMYIPKNTIITVHDLTQFTKFWDRNVFKKKYYKFIFERAINQCKGIIVISEATKKDLIKFDKTVESKIKVIYEFIDDKFIKSGMIGSFQSKPLITCNYILFIGNRKKHKNLERLIYAFNKIKNQLKYKLVITGSKDKNNGLKDGIDLLIQKLGLRNEIIELISPDDKTIINLYKNAQLFVLPSLYEGFGLPPLEAMACGCPVAVSDLSVLKEVCGDAAIYFNSESEEDMAAKIINICEDNELRQSLISKGKERLKFFDKNNIIEEYLKYFKAINFE</sequence>
<dbReference type="Gene3D" id="3.40.50.2000">
    <property type="entry name" value="Glycogen Phosphorylase B"/>
    <property type="match status" value="2"/>
</dbReference>
<organism evidence="4 5">
    <name type="scientific">Candidatus Acididesulfobacter diazotrophicus</name>
    <dbReference type="NCBI Taxonomy" id="2597226"/>
    <lineage>
        <taxon>Bacteria</taxon>
        <taxon>Deltaproteobacteria</taxon>
        <taxon>Candidatus Acidulodesulfobacterales</taxon>
        <taxon>Candidatus Acididesulfobacter</taxon>
    </lineage>
</organism>
<evidence type="ECO:0000259" key="3">
    <source>
        <dbReference type="Pfam" id="PF13439"/>
    </source>
</evidence>
<dbReference type="InterPro" id="IPR028098">
    <property type="entry name" value="Glyco_trans_4-like_N"/>
</dbReference>
<dbReference type="CDD" id="cd03809">
    <property type="entry name" value="GT4_MtfB-like"/>
    <property type="match status" value="1"/>
</dbReference>
<reference evidence="4 5" key="1">
    <citation type="journal article" date="2019" name="ISME J.">
        <title>Insights into ecological role of a new deltaproteobacterial order Candidatus Acidulodesulfobacterales by metagenomics and metatranscriptomics.</title>
        <authorList>
            <person name="Tan S."/>
            <person name="Liu J."/>
            <person name="Fang Y."/>
            <person name="Hedlund B.P."/>
            <person name="Lian Z.H."/>
            <person name="Huang L.Y."/>
            <person name="Li J.T."/>
            <person name="Huang L.N."/>
            <person name="Li W.J."/>
            <person name="Jiang H.C."/>
            <person name="Dong H.L."/>
            <person name="Shu W.S."/>
        </authorList>
    </citation>
    <scope>NUCLEOTIDE SEQUENCE [LARGE SCALE GENOMIC DNA]</scope>
    <source>
        <strain evidence="4">AP1</strain>
    </source>
</reference>
<accession>A0A519BKH6</accession>
<gene>
    <name evidence="4" type="ORF">EVG15_09520</name>
</gene>
<feature type="domain" description="Glycosyltransferase subfamily 4-like N-terminal" evidence="3">
    <location>
        <begin position="17"/>
        <end position="175"/>
    </location>
</feature>
<dbReference type="Proteomes" id="UP000319296">
    <property type="component" value="Unassembled WGS sequence"/>
</dbReference>
<evidence type="ECO:0000259" key="2">
    <source>
        <dbReference type="Pfam" id="PF00534"/>
    </source>
</evidence>
<name>A0A519BKH6_9DELT</name>
<dbReference type="AlphaFoldDB" id="A0A519BKH6"/>
<dbReference type="Pfam" id="PF13439">
    <property type="entry name" value="Glyco_transf_4"/>
    <property type="match status" value="1"/>
</dbReference>
<dbReference type="SUPFAM" id="SSF53756">
    <property type="entry name" value="UDP-Glycosyltransferase/glycogen phosphorylase"/>
    <property type="match status" value="1"/>
</dbReference>
<protein>
    <submittedName>
        <fullName evidence="4">Glycosyltransferase family 1 protein</fullName>
    </submittedName>
</protein>
<dbReference type="Pfam" id="PF00534">
    <property type="entry name" value="Glycos_transf_1"/>
    <property type="match status" value="1"/>
</dbReference>
<feature type="domain" description="Glycosyl transferase family 1" evidence="2">
    <location>
        <begin position="195"/>
        <end position="351"/>
    </location>
</feature>
<dbReference type="PANTHER" id="PTHR46401:SF2">
    <property type="entry name" value="GLYCOSYLTRANSFERASE WBBK-RELATED"/>
    <property type="match status" value="1"/>
</dbReference>